<dbReference type="SUPFAM" id="SSF51120">
    <property type="entry name" value="beta-Roll"/>
    <property type="match status" value="1"/>
</dbReference>
<dbReference type="PANTHER" id="PTHR38340:SF1">
    <property type="entry name" value="S-LAYER PROTEIN"/>
    <property type="match status" value="1"/>
</dbReference>
<comment type="subcellular location">
    <subcellularLocation>
        <location evidence="1">Secreted</location>
    </subcellularLocation>
</comment>
<evidence type="ECO:0000313" key="4">
    <source>
        <dbReference type="EMBL" id="MCL6285846.1"/>
    </source>
</evidence>
<dbReference type="InterPro" id="IPR050557">
    <property type="entry name" value="RTX_toxin/Mannuronan_C5-epim"/>
</dbReference>
<protein>
    <recommendedName>
        <fullName evidence="6">Calcium-binding protein</fullName>
    </recommendedName>
</protein>
<keyword evidence="5" id="KW-1185">Reference proteome</keyword>
<dbReference type="RefSeq" id="WP_249713045.1">
    <property type="nucleotide sequence ID" value="NZ_JAMFMB010000040.1"/>
</dbReference>
<evidence type="ECO:0000313" key="5">
    <source>
        <dbReference type="Proteomes" id="UP001203880"/>
    </source>
</evidence>
<gene>
    <name evidence="4" type="ORF">M3P21_20215</name>
</gene>
<evidence type="ECO:0000256" key="2">
    <source>
        <dbReference type="ARBA" id="ARBA00022525"/>
    </source>
</evidence>
<name>A0ABT0Q7K3_9RHOB</name>
<dbReference type="Gene3D" id="2.150.10.10">
    <property type="entry name" value="Serralysin-like metalloprotease, C-terminal"/>
    <property type="match status" value="3"/>
</dbReference>
<dbReference type="PROSITE" id="PS00330">
    <property type="entry name" value="HEMOLYSIN_CALCIUM"/>
    <property type="match status" value="3"/>
</dbReference>
<dbReference type="EMBL" id="JAMFMB010000040">
    <property type="protein sequence ID" value="MCL6285846.1"/>
    <property type="molecule type" value="Genomic_DNA"/>
</dbReference>
<keyword evidence="2" id="KW-0964">Secreted</keyword>
<dbReference type="Proteomes" id="UP001203880">
    <property type="component" value="Unassembled WGS sequence"/>
</dbReference>
<feature type="compositionally biased region" description="Basic and acidic residues" evidence="3">
    <location>
        <begin position="520"/>
        <end position="531"/>
    </location>
</feature>
<dbReference type="InterPro" id="IPR018511">
    <property type="entry name" value="Hemolysin-typ_Ca-bd_CS"/>
</dbReference>
<organism evidence="4 5">
    <name type="scientific">Ruegeria spongiae</name>
    <dbReference type="NCBI Taxonomy" id="2942209"/>
    <lineage>
        <taxon>Bacteria</taxon>
        <taxon>Pseudomonadati</taxon>
        <taxon>Pseudomonadota</taxon>
        <taxon>Alphaproteobacteria</taxon>
        <taxon>Rhodobacterales</taxon>
        <taxon>Roseobacteraceae</taxon>
        <taxon>Ruegeria</taxon>
    </lineage>
</organism>
<dbReference type="PRINTS" id="PR00313">
    <property type="entry name" value="CABNDNGRPT"/>
</dbReference>
<accession>A0ABT0Q7K3</accession>
<dbReference type="PANTHER" id="PTHR38340">
    <property type="entry name" value="S-LAYER PROTEIN"/>
    <property type="match status" value="1"/>
</dbReference>
<reference evidence="4" key="1">
    <citation type="submission" date="2022-05" db="EMBL/GenBank/DDBJ databases">
        <authorList>
            <person name="Park J.-S."/>
        </authorList>
    </citation>
    <scope>NUCLEOTIDE SEQUENCE</scope>
    <source>
        <strain evidence="4">2012CJ41-6</strain>
    </source>
</reference>
<evidence type="ECO:0008006" key="6">
    <source>
        <dbReference type="Google" id="ProtNLM"/>
    </source>
</evidence>
<dbReference type="InterPro" id="IPR011049">
    <property type="entry name" value="Serralysin-like_metalloprot_C"/>
</dbReference>
<dbReference type="Pfam" id="PF00353">
    <property type="entry name" value="HemolysinCabind"/>
    <property type="match status" value="4"/>
</dbReference>
<proteinExistence type="predicted"/>
<evidence type="ECO:0000256" key="1">
    <source>
        <dbReference type="ARBA" id="ARBA00004613"/>
    </source>
</evidence>
<feature type="region of interest" description="Disordered" evidence="3">
    <location>
        <begin position="481"/>
        <end position="578"/>
    </location>
</feature>
<evidence type="ECO:0000256" key="3">
    <source>
        <dbReference type="SAM" id="MobiDB-lite"/>
    </source>
</evidence>
<comment type="caution">
    <text evidence="4">The sequence shown here is derived from an EMBL/GenBank/DDBJ whole genome shotgun (WGS) entry which is preliminary data.</text>
</comment>
<sequence length="659" mass="69838">MAVLPEFNAGNFTSGTEIDNPYLPFLQGSVKSYGATFVDVESGEEESERNDEFIYYQTNEVAGVQTIILRDTAYEGDIMVEDTLDWYAQDNQGNVWYLGETVINYNYDDEGDFVGTDFDGSWEAGVDGALPGYLMKATPEFGAAYYQEYRVGEAEDEAILVRVNQTIETDLATYTNAITTLETTSLEPSVAEFKSYAPGVGLVRIEEGILPDGTAELDVQLQHEAQVGPRELPDLSELAPVGDGSKMWVTFLTELGESNSAIGVYLFDSETGDIGEGRILFNDTEDLEQGTSIAIDVPEGQSLGLFLVPDADDTGLELNDYAEGGLFFTDFLTGASASVLDGMAPVVSDSDGNFMPIRPLHAAGQAGDANFLNPVAGVQVVDLELEGTSAEVFGFEDDLAPVRAIEGTNADEMFDDAILAVSDAQLNADEIGALLDQIGISRIRGTDGDDQLQGTKEDDQLIGLEGDDFLLGRGGDDVIEASDGNDIVHGGHGDDEISGEDGEDVLRGGRGDDEIEGGDGDDRIFGGRGDDVLEGEDGDDLLYGRKGNDELWGGEGDDSLSGGAGSDQLAGGTGDDDLRGGRGDDAFIFNLTDIGADTICDFGNGDDLLVISTYTGATSFEDLVFEQVGSDAVLSLAGGQVTFENVAVASLAAGDFVFV</sequence>
<dbReference type="InterPro" id="IPR001343">
    <property type="entry name" value="Hemolysn_Ca-bd"/>
</dbReference>